<dbReference type="Gene3D" id="3.40.50.1820">
    <property type="entry name" value="alpha/beta hydrolase"/>
    <property type="match status" value="1"/>
</dbReference>
<dbReference type="AlphaFoldDB" id="A0A7W6C1A2"/>
<comment type="caution">
    <text evidence="2">The sequence shown here is derived from an EMBL/GenBank/DDBJ whole genome shotgun (WGS) entry which is preliminary data.</text>
</comment>
<dbReference type="GO" id="GO:0047372">
    <property type="term" value="F:monoacylglycerol lipase activity"/>
    <property type="evidence" value="ECO:0007669"/>
    <property type="project" value="TreeGrafter"/>
</dbReference>
<keyword evidence="3" id="KW-1185">Reference proteome</keyword>
<proteinExistence type="predicted"/>
<dbReference type="InterPro" id="IPR050266">
    <property type="entry name" value="AB_hydrolase_sf"/>
</dbReference>
<dbReference type="RefSeq" id="WP_183616951.1">
    <property type="nucleotide sequence ID" value="NZ_JACIDY010000004.1"/>
</dbReference>
<dbReference type="EMBL" id="JACIDY010000004">
    <property type="protein sequence ID" value="MBB3940310.1"/>
    <property type="molecule type" value="Genomic_DNA"/>
</dbReference>
<dbReference type="GO" id="GO:0016020">
    <property type="term" value="C:membrane"/>
    <property type="evidence" value="ECO:0007669"/>
    <property type="project" value="TreeGrafter"/>
</dbReference>
<accession>A0A7W6C1A2</accession>
<reference evidence="2 3" key="1">
    <citation type="submission" date="2020-08" db="EMBL/GenBank/DDBJ databases">
        <title>Genomic Encyclopedia of Type Strains, Phase IV (KMG-IV): sequencing the most valuable type-strain genomes for metagenomic binning, comparative biology and taxonomic classification.</title>
        <authorList>
            <person name="Goeker M."/>
        </authorList>
    </citation>
    <scope>NUCLEOTIDE SEQUENCE [LARGE SCALE GENOMIC DNA]</scope>
    <source>
        <strain evidence="2 3">DSM 27568</strain>
    </source>
</reference>
<dbReference type="GO" id="GO:0046464">
    <property type="term" value="P:acylglycerol catabolic process"/>
    <property type="evidence" value="ECO:0007669"/>
    <property type="project" value="TreeGrafter"/>
</dbReference>
<evidence type="ECO:0000313" key="2">
    <source>
        <dbReference type="EMBL" id="MBB3940310.1"/>
    </source>
</evidence>
<gene>
    <name evidence="2" type="ORF">GGR39_001967</name>
</gene>
<dbReference type="PANTHER" id="PTHR43798">
    <property type="entry name" value="MONOACYLGLYCEROL LIPASE"/>
    <property type="match status" value="1"/>
</dbReference>
<evidence type="ECO:0000259" key="1">
    <source>
        <dbReference type="Pfam" id="PF12697"/>
    </source>
</evidence>
<evidence type="ECO:0000313" key="3">
    <source>
        <dbReference type="Proteomes" id="UP000561459"/>
    </source>
</evidence>
<dbReference type="SUPFAM" id="SSF53474">
    <property type="entry name" value="alpha/beta-Hydrolases"/>
    <property type="match status" value="1"/>
</dbReference>
<dbReference type="Pfam" id="PF12697">
    <property type="entry name" value="Abhydrolase_6"/>
    <property type="match status" value="1"/>
</dbReference>
<name>A0A7W6C1A2_9SPHN</name>
<dbReference type="InterPro" id="IPR000073">
    <property type="entry name" value="AB_hydrolase_1"/>
</dbReference>
<dbReference type="PANTHER" id="PTHR43798:SF33">
    <property type="entry name" value="HYDROLASE, PUTATIVE (AFU_ORTHOLOGUE AFUA_2G14860)-RELATED"/>
    <property type="match status" value="1"/>
</dbReference>
<feature type="domain" description="AB hydrolase-1" evidence="1">
    <location>
        <begin position="70"/>
        <end position="305"/>
    </location>
</feature>
<sequence length="320" mass="35421">MSEAETGLQRVGLDKWGKLPRPLAPLKGRKPEAPAWFDEAMALPVNEHRIAVDGAEIEALSWGDPKAPPVLLLHGSMAHARWWNPVAPLLSKDHHVIAMSFAGMGGSQWRDKYSTTQMAREAMGVAEALSMFDGPVKPVLISHSFGGKAASIVAGDHGEKFAGTVFVDSFILPGLEIGGNPPPYRHREYETIADAITRFRLSPDQPSGELYILDAIARGGIVKRHGAWTWCFDPDFFHKIEFENTWDEARRSLCPLAFIRGEHSPIATRADFALQRANMRSDSIFIEIPEAYHHIMVDQPLALTATLRAIIAFWSLPDAK</sequence>
<dbReference type="Proteomes" id="UP000561459">
    <property type="component" value="Unassembled WGS sequence"/>
</dbReference>
<protein>
    <submittedName>
        <fullName evidence="2">Pimeloyl-ACP methyl ester carboxylesterase</fullName>
    </submittedName>
</protein>
<organism evidence="2 3">
    <name type="scientific">Novosphingobium fluoreni</name>
    <dbReference type="NCBI Taxonomy" id="1391222"/>
    <lineage>
        <taxon>Bacteria</taxon>
        <taxon>Pseudomonadati</taxon>
        <taxon>Pseudomonadota</taxon>
        <taxon>Alphaproteobacteria</taxon>
        <taxon>Sphingomonadales</taxon>
        <taxon>Sphingomonadaceae</taxon>
        <taxon>Novosphingobium</taxon>
    </lineage>
</organism>
<dbReference type="InterPro" id="IPR029058">
    <property type="entry name" value="AB_hydrolase_fold"/>
</dbReference>